<dbReference type="InterPro" id="IPR035959">
    <property type="entry name" value="RutC-like_sf"/>
</dbReference>
<protein>
    <submittedName>
        <fullName evidence="2">RidA family protein</fullName>
    </submittedName>
</protein>
<dbReference type="EMBL" id="RCWN01000001">
    <property type="protein sequence ID" value="RLQ87937.1"/>
    <property type="molecule type" value="Genomic_DNA"/>
</dbReference>
<dbReference type="AlphaFoldDB" id="A0A3L7JB09"/>
<dbReference type="SUPFAM" id="SSF55298">
    <property type="entry name" value="YjgF-like"/>
    <property type="match status" value="1"/>
</dbReference>
<organism evidence="2 3">
    <name type="scientific">Notoacmeibacter ruber</name>
    <dbReference type="NCBI Taxonomy" id="2670375"/>
    <lineage>
        <taxon>Bacteria</taxon>
        <taxon>Pseudomonadati</taxon>
        <taxon>Pseudomonadota</taxon>
        <taxon>Alphaproteobacteria</taxon>
        <taxon>Hyphomicrobiales</taxon>
        <taxon>Notoacmeibacteraceae</taxon>
        <taxon>Notoacmeibacter</taxon>
    </lineage>
</organism>
<evidence type="ECO:0000313" key="3">
    <source>
        <dbReference type="Proteomes" id="UP000281094"/>
    </source>
</evidence>
<dbReference type="RefSeq" id="WP_121644900.1">
    <property type="nucleotide sequence ID" value="NZ_RCWN01000001.1"/>
</dbReference>
<dbReference type="PANTHER" id="PTHR43760">
    <property type="entry name" value="ENDORIBONUCLEASE-RELATED"/>
    <property type="match status" value="1"/>
</dbReference>
<feature type="domain" description="Endoribonuclease L-PSP/chorismate mutase-like" evidence="1">
    <location>
        <begin position="6"/>
        <end position="145"/>
    </location>
</feature>
<keyword evidence="3" id="KW-1185">Reference proteome</keyword>
<dbReference type="Gene3D" id="3.30.1330.40">
    <property type="entry name" value="RutC-like"/>
    <property type="match status" value="1"/>
</dbReference>
<dbReference type="PANTHER" id="PTHR43760:SF1">
    <property type="entry name" value="ENDORIBONUCLEASE L-PSP_CHORISMATE MUTASE-LIKE DOMAIN-CONTAINING PROTEIN"/>
    <property type="match status" value="1"/>
</dbReference>
<dbReference type="Proteomes" id="UP000281094">
    <property type="component" value="Unassembled WGS sequence"/>
</dbReference>
<reference evidence="2 3" key="1">
    <citation type="submission" date="2018-10" db="EMBL/GenBank/DDBJ databases">
        <title>Notoacmeibacter sp. M2BS9Y-3-1, whole genome shotgun sequence.</title>
        <authorList>
            <person name="Tuo L."/>
        </authorList>
    </citation>
    <scope>NUCLEOTIDE SEQUENCE [LARGE SCALE GENOMIC DNA]</scope>
    <source>
        <strain evidence="2 3">M2BS9Y-3-1</strain>
    </source>
</reference>
<dbReference type="CDD" id="cd02199">
    <property type="entry name" value="YjgF_YER057c_UK114_like_1"/>
    <property type="match status" value="1"/>
</dbReference>
<dbReference type="Pfam" id="PF14588">
    <property type="entry name" value="YjgF_endoribonc"/>
    <property type="match status" value="1"/>
</dbReference>
<gene>
    <name evidence="2" type="ORF">D8780_06695</name>
</gene>
<comment type="caution">
    <text evidence="2">The sequence shown here is derived from an EMBL/GenBank/DDBJ whole genome shotgun (WGS) entry which is preliminary data.</text>
</comment>
<accession>A0A3L7JB09</accession>
<proteinExistence type="predicted"/>
<evidence type="ECO:0000313" key="2">
    <source>
        <dbReference type="EMBL" id="RLQ87937.1"/>
    </source>
</evidence>
<name>A0A3L7JB09_9HYPH</name>
<dbReference type="InterPro" id="IPR013813">
    <property type="entry name" value="Endoribo_LPSP/chorism_mut-like"/>
</dbReference>
<evidence type="ECO:0000259" key="1">
    <source>
        <dbReference type="Pfam" id="PF14588"/>
    </source>
</evidence>
<sequence length="158" mass="16333">MTNAIEKRLADAGIELPAPGAPVANYVATVKTGNLLHISGQLPLEAGKVAETGLLKTDTDVDRGQHAAKLCAINILAQAKSALSGFDSLERLVKIGVFVASAPEFTSQHLVANGASDLLVEILGEDIGKHARAAVGTAVLPLNASVEIEAIFSLKSDQ</sequence>